<dbReference type="AlphaFoldDB" id="A0A0B7KG13"/>
<dbReference type="SUPFAM" id="SSF51735">
    <property type="entry name" value="NAD(P)-binding Rossmann-fold domains"/>
    <property type="match status" value="1"/>
</dbReference>
<evidence type="ECO:0000256" key="2">
    <source>
        <dbReference type="ARBA" id="ARBA00022857"/>
    </source>
</evidence>
<evidence type="ECO:0000256" key="1">
    <source>
        <dbReference type="ARBA" id="ARBA00006328"/>
    </source>
</evidence>
<dbReference type="PANTHER" id="PTHR42748:SF26">
    <property type="entry name" value="NMRA-LIKE DOMAIN-CONTAINING PROTEIN"/>
    <property type="match status" value="1"/>
</dbReference>
<dbReference type="Pfam" id="PF05368">
    <property type="entry name" value="NmrA"/>
    <property type="match status" value="1"/>
</dbReference>
<reference evidence="4" key="1">
    <citation type="submission" date="2015-01" db="EMBL/GenBank/DDBJ databases">
        <authorList>
            <person name="Durling Mikael"/>
        </authorList>
    </citation>
    <scope>NUCLEOTIDE SEQUENCE</scope>
</reference>
<dbReference type="InterPro" id="IPR036291">
    <property type="entry name" value="NAD(P)-bd_dom_sf"/>
</dbReference>
<dbReference type="Gene3D" id="3.40.50.720">
    <property type="entry name" value="NAD(P)-binding Rossmann-like Domain"/>
    <property type="match status" value="1"/>
</dbReference>
<accession>A0A0B7KG13</accession>
<name>A0A0B7KG13_BIOOC</name>
<dbReference type="GO" id="GO:0005634">
    <property type="term" value="C:nucleus"/>
    <property type="evidence" value="ECO:0007669"/>
    <property type="project" value="TreeGrafter"/>
</dbReference>
<evidence type="ECO:0000259" key="3">
    <source>
        <dbReference type="Pfam" id="PF05368"/>
    </source>
</evidence>
<proteinExistence type="inferred from homology"/>
<dbReference type="EMBL" id="CDPU01000042">
    <property type="protein sequence ID" value="CEO54367.1"/>
    <property type="molecule type" value="Genomic_DNA"/>
</dbReference>
<dbReference type="PANTHER" id="PTHR42748">
    <property type="entry name" value="NITROGEN METABOLITE REPRESSION PROTEIN NMRA FAMILY MEMBER"/>
    <property type="match status" value="1"/>
</dbReference>
<sequence>MSSAKPLLVVLGATGTQGGSVLAHFLSLSPSPYALRGVTRDLSSPKASKLTEQGVNMVAGDFDDPASLAVAFKGASAIFSVTDYWNPMADVSQHQKAAAAGQKIGLYIREYETQQNKNIIDAAAQVDGLERFIFSSLPDTHKLSGGKYTHVYQFDSKGRAEEYGRVTYPNLWEKTSVFYAPFYLENYFGPLGALFRPKLNKSSGRLTIALTEPLASTPLPWYSAAENTGQLVHALLQVAPGKKLIGAREILTPRRLAVLFGEALGKDIDFVDSAPSPGDLGDPDLSKGLFDMVGWCAEFGYDGAKIDGSVVKPEELGVPLAMGSVKKWFEDQEWEQVFRLD</sequence>
<comment type="similarity">
    <text evidence="1">Belongs to the NmrA-type oxidoreductase family.</text>
</comment>
<dbReference type="InterPro" id="IPR008030">
    <property type="entry name" value="NmrA-like"/>
</dbReference>
<protein>
    <recommendedName>
        <fullName evidence="3">NmrA-like domain-containing protein</fullName>
    </recommendedName>
</protein>
<feature type="domain" description="NmrA-like" evidence="3">
    <location>
        <begin position="7"/>
        <end position="302"/>
    </location>
</feature>
<dbReference type="InterPro" id="IPR051164">
    <property type="entry name" value="NmrA-like_oxidored"/>
</dbReference>
<keyword evidence="2" id="KW-0521">NADP</keyword>
<dbReference type="CDD" id="cd05251">
    <property type="entry name" value="NmrA_like_SDR_a"/>
    <property type="match status" value="1"/>
</dbReference>
<gene>
    <name evidence="4" type="ORF">BN869_000010425_1</name>
</gene>
<evidence type="ECO:0000313" key="4">
    <source>
        <dbReference type="EMBL" id="CEO54367.1"/>
    </source>
</evidence>
<dbReference type="Gene3D" id="3.90.25.10">
    <property type="entry name" value="UDP-galactose 4-epimerase, domain 1"/>
    <property type="match status" value="1"/>
</dbReference>
<organism evidence="4">
    <name type="scientific">Bionectria ochroleuca</name>
    <name type="common">Gliocladium roseum</name>
    <dbReference type="NCBI Taxonomy" id="29856"/>
    <lineage>
        <taxon>Eukaryota</taxon>
        <taxon>Fungi</taxon>
        <taxon>Dikarya</taxon>
        <taxon>Ascomycota</taxon>
        <taxon>Pezizomycotina</taxon>
        <taxon>Sordariomycetes</taxon>
        <taxon>Hypocreomycetidae</taxon>
        <taxon>Hypocreales</taxon>
        <taxon>Bionectriaceae</taxon>
        <taxon>Clonostachys</taxon>
    </lineage>
</organism>